<keyword evidence="3" id="KW-1185">Reference proteome</keyword>
<dbReference type="SUPFAM" id="SSF56935">
    <property type="entry name" value="Porins"/>
    <property type="match status" value="1"/>
</dbReference>
<dbReference type="KEGG" id="ati:AL072_26135"/>
<dbReference type="Gene3D" id="2.170.130.10">
    <property type="entry name" value="TonB-dependent receptor, plug domain"/>
    <property type="match status" value="1"/>
</dbReference>
<organism evidence="2 3">
    <name type="scientific">Azospirillum thiophilum</name>
    <dbReference type="NCBI Taxonomy" id="528244"/>
    <lineage>
        <taxon>Bacteria</taxon>
        <taxon>Pseudomonadati</taxon>
        <taxon>Pseudomonadota</taxon>
        <taxon>Alphaproteobacteria</taxon>
        <taxon>Rhodospirillales</taxon>
        <taxon>Azospirillaceae</taxon>
        <taxon>Azospirillum</taxon>
    </lineage>
</organism>
<name>A0AAC8W3L1_9PROT</name>
<dbReference type="AlphaFoldDB" id="A0AAC8W3L1"/>
<feature type="domain" description="TonB-dependent receptor plug" evidence="1">
    <location>
        <begin position="33"/>
        <end position="84"/>
    </location>
</feature>
<gene>
    <name evidence="2" type="ORF">AL072_26135</name>
</gene>
<evidence type="ECO:0000313" key="2">
    <source>
        <dbReference type="EMBL" id="ALG74509.1"/>
    </source>
</evidence>
<reference evidence="3" key="1">
    <citation type="submission" date="2015-08" db="EMBL/GenBank/DDBJ databases">
        <title>Complete Genome Sequence of Azospirillum thiophilum BV-S.</title>
        <authorList>
            <person name="Fomenkov A."/>
            <person name="Vincze T."/>
            <person name="Grabovich M."/>
            <person name="Dubinina G."/>
            <person name="Orlova M."/>
            <person name="Belousova E."/>
            <person name="Roberts R.J."/>
        </authorList>
    </citation>
    <scope>NUCLEOTIDE SEQUENCE [LARGE SCALE GENOMIC DNA]</scope>
    <source>
        <strain evidence="3">BV-S</strain>
    </source>
</reference>
<dbReference type="Pfam" id="PF07715">
    <property type="entry name" value="Plug"/>
    <property type="match status" value="1"/>
</dbReference>
<protein>
    <recommendedName>
        <fullName evidence="1">TonB-dependent receptor plug domain-containing protein</fullName>
    </recommendedName>
</protein>
<proteinExistence type="predicted"/>
<dbReference type="RefSeq" id="WP_045585739.1">
    <property type="nucleotide sequence ID" value="NZ_CP012405.1"/>
</dbReference>
<evidence type="ECO:0000313" key="3">
    <source>
        <dbReference type="Proteomes" id="UP000069935"/>
    </source>
</evidence>
<dbReference type="InterPro" id="IPR037066">
    <property type="entry name" value="Plug_dom_sf"/>
</dbReference>
<sequence length="124" mass="13373">MPALADDDVTASGGTVSGGIALDPVVVTGATILETPQSVGVVGRQEMEGRNVQTTTQALQYMPGVFASTSPISPRFDYFSVRGALLHGWARCRRPRPRFRLDRPPCPTKPMPFVAITFRGRSAK</sequence>
<dbReference type="EMBL" id="CP012405">
    <property type="protein sequence ID" value="ALG74509.1"/>
    <property type="molecule type" value="Genomic_DNA"/>
</dbReference>
<evidence type="ECO:0000259" key="1">
    <source>
        <dbReference type="Pfam" id="PF07715"/>
    </source>
</evidence>
<dbReference type="Proteomes" id="UP000069935">
    <property type="component" value="Chromosome 5"/>
</dbReference>
<dbReference type="InterPro" id="IPR012910">
    <property type="entry name" value="Plug_dom"/>
</dbReference>
<reference evidence="2 3" key="2">
    <citation type="journal article" date="2016" name="Genome Announc.">
        <title>Complete Genome Sequence of a Strain of Azospirillum thiophilum Isolated from a Sulfide Spring.</title>
        <authorList>
            <person name="Fomenkov A."/>
            <person name="Vincze T."/>
            <person name="Grabovich M."/>
            <person name="Anton B.P."/>
            <person name="Dubinina G."/>
            <person name="Orlova M."/>
            <person name="Belousova E."/>
            <person name="Roberts R.J."/>
        </authorList>
    </citation>
    <scope>NUCLEOTIDE SEQUENCE [LARGE SCALE GENOMIC DNA]</scope>
    <source>
        <strain evidence="2 3">BV-S</strain>
    </source>
</reference>
<accession>A0AAC8W3L1</accession>